<protein>
    <submittedName>
        <fullName evidence="2">Uncharacterized protein</fullName>
    </submittedName>
</protein>
<dbReference type="RefSeq" id="WP_041100662.1">
    <property type="nucleotide sequence ID" value="NZ_AP012547.1"/>
</dbReference>
<accession>W0SMG2</accession>
<evidence type="ECO:0000313" key="2">
    <source>
        <dbReference type="EMBL" id="BAO30993.1"/>
    </source>
</evidence>
<keyword evidence="1" id="KW-0812">Transmembrane</keyword>
<name>W0SMG2_9PROT</name>
<dbReference type="HOGENOM" id="CLU_1651273_0_0_4"/>
<reference evidence="2 3" key="1">
    <citation type="journal article" date="2014" name="Syst. Appl. Microbiol.">
        <title>Complete genomes of freshwater sulfur oxidizers Sulfuricella denitrificans skB26 and Sulfuritalea hydrogenivorans sk43H: genetic insights into the sulfur oxidation pathway of betaproteobacteria.</title>
        <authorList>
            <person name="Watanabe T."/>
            <person name="Kojima H."/>
            <person name="Fukui M."/>
        </authorList>
    </citation>
    <scope>NUCLEOTIDE SEQUENCE [LARGE SCALE GENOMIC DNA]</scope>
    <source>
        <strain evidence="2">DSM22779</strain>
    </source>
</reference>
<keyword evidence="3" id="KW-1185">Reference proteome</keyword>
<keyword evidence="1" id="KW-1133">Transmembrane helix</keyword>
<keyword evidence="1" id="KW-0472">Membrane</keyword>
<dbReference type="EMBL" id="AP012547">
    <property type="protein sequence ID" value="BAO30993.1"/>
    <property type="molecule type" value="Genomic_DNA"/>
</dbReference>
<dbReference type="AlphaFoldDB" id="W0SMG2"/>
<gene>
    <name evidence="2" type="ORF">SUTH_03220</name>
</gene>
<dbReference type="KEGG" id="shd:SUTH_03220"/>
<evidence type="ECO:0000313" key="3">
    <source>
        <dbReference type="Proteomes" id="UP000031637"/>
    </source>
</evidence>
<feature type="transmembrane region" description="Helical" evidence="1">
    <location>
        <begin position="6"/>
        <end position="23"/>
    </location>
</feature>
<evidence type="ECO:0000256" key="1">
    <source>
        <dbReference type="SAM" id="Phobius"/>
    </source>
</evidence>
<sequence length="160" mass="17818">MTQYEILSVIVSCLAAIVSLVVWSGQRKLTRESNDMQHATAELAKKQLEILLREDKGKNTARLSLDLVREDKSSFFFRITNVSAIDARDVEFELILQDPDNSPIIHSEYTEKFPAKNLGPGCSVSLIAALTISSPSAYNAILKWTNPDGSRTQEETYVAL</sequence>
<organism evidence="2 3">
    <name type="scientific">Sulfuritalea hydrogenivorans sk43H</name>
    <dbReference type="NCBI Taxonomy" id="1223802"/>
    <lineage>
        <taxon>Bacteria</taxon>
        <taxon>Pseudomonadati</taxon>
        <taxon>Pseudomonadota</taxon>
        <taxon>Betaproteobacteria</taxon>
        <taxon>Nitrosomonadales</taxon>
        <taxon>Sterolibacteriaceae</taxon>
        <taxon>Sulfuritalea</taxon>
    </lineage>
</organism>
<dbReference type="Proteomes" id="UP000031637">
    <property type="component" value="Chromosome"/>
</dbReference>
<proteinExistence type="predicted"/>